<dbReference type="AlphaFoldDB" id="A0AAW1M345"/>
<dbReference type="PANTHER" id="PTHR33710:SF64">
    <property type="entry name" value="ENDONUCLEASE_EXONUCLEASE_PHOSPHATASE DOMAIN-CONTAINING PROTEIN"/>
    <property type="match status" value="1"/>
</dbReference>
<reference evidence="2" key="1">
    <citation type="submission" date="2024-03" db="EMBL/GenBank/DDBJ databases">
        <title>WGS assembly of Saponaria officinalis var. Norfolk2.</title>
        <authorList>
            <person name="Jenkins J."/>
            <person name="Shu S."/>
            <person name="Grimwood J."/>
            <person name="Barry K."/>
            <person name="Goodstein D."/>
            <person name="Schmutz J."/>
            <person name="Leebens-Mack J."/>
            <person name="Osbourn A."/>
        </authorList>
    </citation>
    <scope>NUCLEOTIDE SEQUENCE [LARGE SCALE GENOMIC DNA]</scope>
    <source>
        <strain evidence="2">JIC</strain>
    </source>
</reference>
<gene>
    <name evidence="2" type="ORF">RND81_03G025700</name>
</gene>
<dbReference type="GO" id="GO:0003824">
    <property type="term" value="F:catalytic activity"/>
    <property type="evidence" value="ECO:0007669"/>
    <property type="project" value="InterPro"/>
</dbReference>
<evidence type="ECO:0000313" key="3">
    <source>
        <dbReference type="Proteomes" id="UP001443914"/>
    </source>
</evidence>
<dbReference type="Gene3D" id="3.60.10.10">
    <property type="entry name" value="Endonuclease/exonuclease/phosphatase"/>
    <property type="match status" value="1"/>
</dbReference>
<evidence type="ECO:0000259" key="1">
    <source>
        <dbReference type="Pfam" id="PF03372"/>
    </source>
</evidence>
<dbReference type="EMBL" id="JBDFQZ010000003">
    <property type="protein sequence ID" value="KAK9740314.1"/>
    <property type="molecule type" value="Genomic_DNA"/>
</dbReference>
<name>A0AAW1M345_SAPOF</name>
<sequence>MNDPLKQQEVLDFLLRNKVDCGAIIETHVKAHHVAAVKRKCFSRFSLVTNLDSHHGGRIWVLWDPAVITLRVMHQGSQFLHCSLLHLSSQRSLLVTFVYALNRAPERLELWDRLRSFSTSSNPWICLGDFNVSLTSDERVGCVVHEREMLEFRECLRDCALEDHPFTGGIFTWHNKQESFPKWAKLDRLLANRQWFLDVPSTVAFLPPGISDHTHILLTVVSSVALHKPYRYLNCWSMSPGFCERVSSDWLAPVFGGRIYSLFSKLRRLRRTLKTIHTSEFMGLSSRVAEAKARL</sequence>
<organism evidence="2 3">
    <name type="scientific">Saponaria officinalis</name>
    <name type="common">Common soapwort</name>
    <name type="synonym">Lychnis saponaria</name>
    <dbReference type="NCBI Taxonomy" id="3572"/>
    <lineage>
        <taxon>Eukaryota</taxon>
        <taxon>Viridiplantae</taxon>
        <taxon>Streptophyta</taxon>
        <taxon>Embryophyta</taxon>
        <taxon>Tracheophyta</taxon>
        <taxon>Spermatophyta</taxon>
        <taxon>Magnoliopsida</taxon>
        <taxon>eudicotyledons</taxon>
        <taxon>Gunneridae</taxon>
        <taxon>Pentapetalae</taxon>
        <taxon>Caryophyllales</taxon>
        <taxon>Caryophyllaceae</taxon>
        <taxon>Caryophylleae</taxon>
        <taxon>Saponaria</taxon>
    </lineage>
</organism>
<keyword evidence="3" id="KW-1185">Reference proteome</keyword>
<dbReference type="InterPro" id="IPR005135">
    <property type="entry name" value="Endo/exonuclease/phosphatase"/>
</dbReference>
<comment type="caution">
    <text evidence="2">The sequence shown here is derived from an EMBL/GenBank/DDBJ whole genome shotgun (WGS) entry which is preliminary data.</text>
</comment>
<dbReference type="InterPro" id="IPR036691">
    <property type="entry name" value="Endo/exonu/phosph_ase_sf"/>
</dbReference>
<accession>A0AAW1M345</accession>
<dbReference type="PANTHER" id="PTHR33710">
    <property type="entry name" value="BNAC02G09200D PROTEIN"/>
    <property type="match status" value="1"/>
</dbReference>
<protein>
    <recommendedName>
        <fullName evidence="1">Endonuclease/exonuclease/phosphatase domain-containing protein</fullName>
    </recommendedName>
</protein>
<dbReference type="SUPFAM" id="SSF56219">
    <property type="entry name" value="DNase I-like"/>
    <property type="match status" value="1"/>
</dbReference>
<feature type="domain" description="Endonuclease/exonuclease/phosphatase" evidence="1">
    <location>
        <begin position="3"/>
        <end position="213"/>
    </location>
</feature>
<dbReference type="Pfam" id="PF03372">
    <property type="entry name" value="Exo_endo_phos"/>
    <property type="match status" value="1"/>
</dbReference>
<evidence type="ECO:0000313" key="2">
    <source>
        <dbReference type="EMBL" id="KAK9740314.1"/>
    </source>
</evidence>
<proteinExistence type="predicted"/>
<dbReference type="Proteomes" id="UP001443914">
    <property type="component" value="Unassembled WGS sequence"/>
</dbReference>